<reference evidence="1 2" key="2">
    <citation type="submission" date="2018-11" db="EMBL/GenBank/DDBJ databases">
        <authorList>
            <consortium name="Pathogen Informatics"/>
        </authorList>
    </citation>
    <scope>NUCLEOTIDE SEQUENCE [LARGE SCALE GENOMIC DNA]</scope>
</reference>
<organism evidence="3">
    <name type="scientific">Soboliphyme baturini</name>
    <dbReference type="NCBI Taxonomy" id="241478"/>
    <lineage>
        <taxon>Eukaryota</taxon>
        <taxon>Metazoa</taxon>
        <taxon>Ecdysozoa</taxon>
        <taxon>Nematoda</taxon>
        <taxon>Enoplea</taxon>
        <taxon>Dorylaimia</taxon>
        <taxon>Dioctophymatida</taxon>
        <taxon>Dioctophymatoidea</taxon>
        <taxon>Soboliphymatidae</taxon>
        <taxon>Soboliphyme</taxon>
    </lineage>
</organism>
<dbReference type="AlphaFoldDB" id="A0A183J6K4"/>
<dbReference type="EMBL" id="UZAM01015798">
    <property type="protein sequence ID" value="VDP40590.1"/>
    <property type="molecule type" value="Genomic_DNA"/>
</dbReference>
<gene>
    <name evidence="1" type="ORF">SBAD_LOCUS11502</name>
</gene>
<evidence type="ECO:0000313" key="2">
    <source>
        <dbReference type="Proteomes" id="UP000270296"/>
    </source>
</evidence>
<dbReference type="WBParaSite" id="SBAD_0001188801-mRNA-1">
    <property type="protein sequence ID" value="SBAD_0001188801-mRNA-1"/>
    <property type="gene ID" value="SBAD_0001188801"/>
</dbReference>
<name>A0A183J6K4_9BILA</name>
<proteinExistence type="predicted"/>
<dbReference type="Proteomes" id="UP000270296">
    <property type="component" value="Unassembled WGS sequence"/>
</dbReference>
<sequence>MQRRLQLEPILAIQALLVIAFVVFSNGRNLPSWELRISVSFCQSSILSTRAAGALFGEERSGGREIFDLILPVKVT</sequence>
<reference evidence="3" key="1">
    <citation type="submission" date="2016-06" db="UniProtKB">
        <authorList>
            <consortium name="WormBaseParasite"/>
        </authorList>
    </citation>
    <scope>IDENTIFICATION</scope>
</reference>
<evidence type="ECO:0000313" key="3">
    <source>
        <dbReference type="WBParaSite" id="SBAD_0001188801-mRNA-1"/>
    </source>
</evidence>
<keyword evidence="2" id="KW-1185">Reference proteome</keyword>
<accession>A0A183J6K4</accession>
<evidence type="ECO:0000313" key="1">
    <source>
        <dbReference type="EMBL" id="VDP40590.1"/>
    </source>
</evidence>
<protein>
    <submittedName>
        <fullName evidence="3">Secreted protein</fullName>
    </submittedName>
</protein>